<evidence type="ECO:0000313" key="2">
    <source>
        <dbReference type="Proteomes" id="UP000198984"/>
    </source>
</evidence>
<sequence>MVLQVEVAKFIPTQYGEIAGAIIIYSTGVLRSLNQRI</sequence>
<reference evidence="1 2" key="1">
    <citation type="submission" date="2016-10" db="EMBL/GenBank/DDBJ databases">
        <authorList>
            <person name="de Groot N.N."/>
        </authorList>
    </citation>
    <scope>NUCLEOTIDE SEQUENCE [LARGE SCALE GENOMIC DNA]</scope>
    <source>
        <strain evidence="1 2">DSM 21039</strain>
    </source>
</reference>
<organism evidence="1 2">
    <name type="scientific">Chitinophaga rupis</name>
    <dbReference type="NCBI Taxonomy" id="573321"/>
    <lineage>
        <taxon>Bacteria</taxon>
        <taxon>Pseudomonadati</taxon>
        <taxon>Bacteroidota</taxon>
        <taxon>Chitinophagia</taxon>
        <taxon>Chitinophagales</taxon>
        <taxon>Chitinophagaceae</taxon>
        <taxon>Chitinophaga</taxon>
    </lineage>
</organism>
<dbReference type="Proteomes" id="UP000198984">
    <property type="component" value="Unassembled WGS sequence"/>
</dbReference>
<proteinExistence type="predicted"/>
<gene>
    <name evidence="1" type="ORF">SAMN04488505_101920</name>
</gene>
<keyword evidence="2" id="KW-1185">Reference proteome</keyword>
<accession>A0A1H7K3S5</accession>
<dbReference type="AlphaFoldDB" id="A0A1H7K3S5"/>
<evidence type="ECO:0000313" key="1">
    <source>
        <dbReference type="EMBL" id="SEK80545.1"/>
    </source>
</evidence>
<name>A0A1H7K3S5_9BACT</name>
<protein>
    <submittedName>
        <fullName evidence="1">Uncharacterized protein</fullName>
    </submittedName>
</protein>
<dbReference type="EMBL" id="FOBB01000001">
    <property type="protein sequence ID" value="SEK80545.1"/>
    <property type="molecule type" value="Genomic_DNA"/>
</dbReference>